<protein>
    <recommendedName>
        <fullName evidence="2">BTB domain-containing protein</fullName>
    </recommendedName>
</protein>
<reference evidence="3 4" key="1">
    <citation type="submission" date="2024-05" db="EMBL/GenBank/DDBJ databases">
        <title>A draft genome resource for the thread blight pathogen Marasmius tenuissimus strain MS-2.</title>
        <authorList>
            <person name="Yulfo-Soto G.E."/>
            <person name="Baruah I.K."/>
            <person name="Amoako-Attah I."/>
            <person name="Bukari Y."/>
            <person name="Meinhardt L.W."/>
            <person name="Bailey B.A."/>
            <person name="Cohen S.P."/>
        </authorList>
    </citation>
    <scope>NUCLEOTIDE SEQUENCE [LARGE SCALE GENOMIC DNA]</scope>
    <source>
        <strain evidence="3 4">MS-2</strain>
    </source>
</reference>
<dbReference type="Proteomes" id="UP001437256">
    <property type="component" value="Unassembled WGS sequence"/>
</dbReference>
<evidence type="ECO:0000313" key="4">
    <source>
        <dbReference type="Proteomes" id="UP001437256"/>
    </source>
</evidence>
<feature type="compositionally biased region" description="Basic and acidic residues" evidence="1">
    <location>
        <begin position="431"/>
        <end position="449"/>
    </location>
</feature>
<accession>A0ABR3AGU9</accession>
<feature type="compositionally biased region" description="Basic and acidic residues" evidence="1">
    <location>
        <begin position="257"/>
        <end position="286"/>
    </location>
</feature>
<organism evidence="3 4">
    <name type="scientific">Marasmius tenuissimus</name>
    <dbReference type="NCBI Taxonomy" id="585030"/>
    <lineage>
        <taxon>Eukaryota</taxon>
        <taxon>Fungi</taxon>
        <taxon>Dikarya</taxon>
        <taxon>Basidiomycota</taxon>
        <taxon>Agaricomycotina</taxon>
        <taxon>Agaricomycetes</taxon>
        <taxon>Agaricomycetidae</taxon>
        <taxon>Agaricales</taxon>
        <taxon>Marasmiineae</taxon>
        <taxon>Marasmiaceae</taxon>
        <taxon>Marasmius</taxon>
    </lineage>
</organism>
<feature type="compositionally biased region" description="Basic and acidic residues" evidence="1">
    <location>
        <begin position="1073"/>
        <end position="1090"/>
    </location>
</feature>
<dbReference type="EMBL" id="JBBXMP010000001">
    <property type="protein sequence ID" value="KAL0072544.1"/>
    <property type="molecule type" value="Genomic_DNA"/>
</dbReference>
<evidence type="ECO:0000256" key="1">
    <source>
        <dbReference type="SAM" id="MobiDB-lite"/>
    </source>
</evidence>
<feature type="compositionally biased region" description="Polar residues" evidence="1">
    <location>
        <begin position="341"/>
        <end position="354"/>
    </location>
</feature>
<feature type="compositionally biased region" description="Polar residues" evidence="1">
    <location>
        <begin position="1096"/>
        <end position="1108"/>
    </location>
</feature>
<feature type="compositionally biased region" description="Low complexity" evidence="1">
    <location>
        <begin position="324"/>
        <end position="335"/>
    </location>
</feature>
<gene>
    <name evidence="3" type="ORF">AAF712_000307</name>
</gene>
<keyword evidence="4" id="KW-1185">Reference proteome</keyword>
<feature type="compositionally biased region" description="Polar residues" evidence="1">
    <location>
        <begin position="945"/>
        <end position="954"/>
    </location>
</feature>
<evidence type="ECO:0000313" key="3">
    <source>
        <dbReference type="EMBL" id="KAL0072544.1"/>
    </source>
</evidence>
<dbReference type="SUPFAM" id="SSF54695">
    <property type="entry name" value="POZ domain"/>
    <property type="match status" value="1"/>
</dbReference>
<feature type="compositionally biased region" description="Polar residues" evidence="1">
    <location>
        <begin position="1330"/>
        <end position="1343"/>
    </location>
</feature>
<feature type="region of interest" description="Disordered" evidence="1">
    <location>
        <begin position="229"/>
        <end position="481"/>
    </location>
</feature>
<evidence type="ECO:0000259" key="2">
    <source>
        <dbReference type="PROSITE" id="PS50097"/>
    </source>
</evidence>
<feature type="domain" description="BTB" evidence="2">
    <location>
        <begin position="29"/>
        <end position="103"/>
    </location>
</feature>
<dbReference type="InterPro" id="IPR000210">
    <property type="entry name" value="BTB/POZ_dom"/>
</dbReference>
<dbReference type="PROSITE" id="PS50097">
    <property type="entry name" value="BTB"/>
    <property type="match status" value="1"/>
</dbReference>
<feature type="compositionally biased region" description="Basic and acidic residues" evidence="1">
    <location>
        <begin position="385"/>
        <end position="412"/>
    </location>
</feature>
<sequence length="1425" mass="149815">MYGHQYRHNTDDAAFTALRHHDDYYLSGGDLFFLIEQYHFRVHRYFFERESNYFKAQLATPATPGVPRQGTSEATAIVLDNIRAADFAKLLWVFYNPKYSLYKAPVVDWVTILDLAYRWGFQEVKALVVRELEKLPMPVIDRVVVYHKYEIDRWLLTHRYIALVERDDTLTLEESTALGLETSWKIFTARERIRAPRTAKGAGPTPIVLPPEEIPVFIKEHFEIPEPFLPVMDTPEPMLEPPPANPPVTGTLSVQVKDQEKEKEEKEKEKEKKEDKKEDKREKKEPLNGGPNGDVKKGAGPTSSTTAAPEAQVQANTTKSDKVSSSAPSGASNGGRENGHASHNSASSFFTNIFNNGDAKADGDGLGGGNGAADPSKPLDSPSEPQRRTTGEASPKEGDASIVKGADEDIRVVSDVLNDTKGVDTVSSLGDQKHDDVDDKDAISSDSVKRAMASYDEIPEREVDGAGNVGTTPGVVHDNWTDTLDDAESTLSTSTFFSSASATDAAELMPKEGEAMPVASHDADDDTFVIVGGHHTPHHDEERSLTTINDTMLAATGRSTIHVDDAGDAKSPIHPDQEQDALYFSTGEQSSYLGLNRSSFDTSFNASFDASFASMNTSREDFHTASSANGEDDDDDELDSLTGKILDNEITIHGDLGVVGELTAGSEDAAAVMTTQGSTPQPPEEFAVVEDPEKAIEPDADGLATPREEDPLQSTTPNPEAEGQLPEQTVPPKLTINTSVPAHLLDSAATVKQQEPPALPGASNEPSQLDPTPQVDKVEDAAVPPAAVSEGGLESTAHAGEYDDAWGFGDDDFETPPHLRSPVTVVEAPSGTAKESSSPKDRDASPVGDDPLKNPTEPTSATAPVGESTAPSLPPSDVVEEVAGSTTTPAEKEKEKEKNETVSSKSEEAGKQTEQLPLTDVPNPADVPVVEMANAAEPTTATTTDENLGNTSEGAATTAEAEVKGESKVTQSDVNGDTLASVPEGTAQSEPADPEFEEAGTDLVQPQPVDVLKSAGVPGVEIGATESPSAAVAEKDVEKPSEGNTDKDLPPVPDVPVESAITPETVPVVIAREGSETEKPSEGEARKTEMDASVGGSDTSQTGVTPTESADKGTSGVLSHAPVASDPPKEEPQTAVTVGEKVDEVALPKPATNEPGLVGVPSDQPTPAADTESPAGPLQADSMAASVPTVVDGGVSSNGTDAGEANAQVVTSQGTSESKDEAGDSAKQPQGEEGSSAADSGKPASSDGGADIPSAGEASTAKVQDVSKPATKEGTEVQATTEPTPSNDSMEARPNDDGFEVVNNEDVKGGTGDPASGSTAEADTVGESLPQESQNPTATTQTIEKPAASSDPLDGDSAATANVEEADNVPPAVDKRLQNLDTSVPTVGEEEAQTPSTTAANRSPVDNKPGAKKGNQGNRKKRNRR</sequence>
<dbReference type="Pfam" id="PF00651">
    <property type="entry name" value="BTB"/>
    <property type="match status" value="1"/>
</dbReference>
<feature type="region of interest" description="Disordered" evidence="1">
    <location>
        <begin position="673"/>
        <end position="1425"/>
    </location>
</feature>
<dbReference type="InterPro" id="IPR011333">
    <property type="entry name" value="SKP1/BTB/POZ_sf"/>
</dbReference>
<feature type="compositionally biased region" description="Polar residues" evidence="1">
    <location>
        <begin position="301"/>
        <end position="318"/>
    </location>
</feature>
<dbReference type="Gene3D" id="3.30.710.10">
    <property type="entry name" value="Potassium Channel Kv1.1, Chain A"/>
    <property type="match status" value="1"/>
</dbReference>
<feature type="compositionally biased region" description="Basic and acidic residues" evidence="1">
    <location>
        <begin position="890"/>
        <end position="911"/>
    </location>
</feature>
<name>A0ABR3AGU9_9AGAR</name>
<comment type="caution">
    <text evidence="3">The sequence shown here is derived from an EMBL/GenBank/DDBJ whole genome shotgun (WGS) entry which is preliminary data.</text>
</comment>
<feature type="compositionally biased region" description="Basic and acidic residues" evidence="1">
    <location>
        <begin position="1033"/>
        <end position="1049"/>
    </location>
</feature>
<proteinExistence type="predicted"/>
<feature type="compositionally biased region" description="Low complexity" evidence="1">
    <location>
        <begin position="933"/>
        <end position="944"/>
    </location>
</feature>
<feature type="compositionally biased region" description="Polar residues" evidence="1">
    <location>
        <begin position="1277"/>
        <end position="1289"/>
    </location>
</feature>